<evidence type="ECO:0000256" key="7">
    <source>
        <dbReference type="ARBA" id="ARBA00023136"/>
    </source>
</evidence>
<organism evidence="12 13">
    <name type="scientific">Rhodotorula taiwanensis</name>
    <dbReference type="NCBI Taxonomy" id="741276"/>
    <lineage>
        <taxon>Eukaryota</taxon>
        <taxon>Fungi</taxon>
        <taxon>Dikarya</taxon>
        <taxon>Basidiomycota</taxon>
        <taxon>Pucciniomycotina</taxon>
        <taxon>Microbotryomycetes</taxon>
        <taxon>Sporidiobolales</taxon>
        <taxon>Sporidiobolaceae</taxon>
        <taxon>Rhodotorula</taxon>
    </lineage>
</organism>
<evidence type="ECO:0000256" key="6">
    <source>
        <dbReference type="ARBA" id="ARBA00023034"/>
    </source>
</evidence>
<evidence type="ECO:0000256" key="8">
    <source>
        <dbReference type="ARBA" id="ARBA00031339"/>
    </source>
</evidence>
<feature type="region of interest" description="Disordered" evidence="9">
    <location>
        <begin position="445"/>
        <end position="477"/>
    </location>
</feature>
<keyword evidence="7" id="KW-0472">Membrane</keyword>
<proteinExistence type="inferred from homology"/>
<keyword evidence="5" id="KW-0653">Protein transport</keyword>
<dbReference type="GO" id="GO:0005801">
    <property type="term" value="C:cis-Golgi network"/>
    <property type="evidence" value="ECO:0007669"/>
    <property type="project" value="InterPro"/>
</dbReference>
<sequence>MASSRASTSRLSLDDWDALAPLSPRQLDSVNRVQQVAAEPQLPSHLRTAANRVATRPATPLSRSHSPFTAAAAPPHAVSVLNGDDDDHRDELEALVAGRLDPIATTNQFHEWFSRVEQSLDRDQESVYVDHVRQLAQHLAACAQIVEALDDARGLVSEIEANNRYVDENSSALQLACETLLDEQRHLVEVTEALSERLAYFRQLEKATRMLNLPGEDLVLNDDFLNLVDRLDACLDYLRSHRDFVDSEIYAIRFQQCLTRAMTLIKMYFVSTCRRITAEAAEKMAGKDLSETAQNALLYSKFSAAAPTLRILLFELEKRAHSDPSEYSSLLSECYSTWFSARSQMLSPLLAEEVRRMDPGSSATDLVKLAKAGCGYLRGVCAIEWNLFREFFSSGQDELYRFLESLCDHLYDSLRPRILHEPRLDALCDLCAVLHAMMALDAATSGPLDTNADDDDDGIDDEPMSPTGAVSFADSGRGGNAAPPLGHHFGSLRFAVLLQTILQDAQTRLVFRAQAVIQSDVLHYVPTPEDLEYPEKLLQLRGEKTLWQEEAPDANDDDPTATTKRASLFDAQVKAAMRGAGPTGAALASKSARFKSPSEASQKVWFPTLKRTVWVLARLDAYVNDAIFQDFAGEAVALCRQSLATAATQISARPPVDSVSPITAADRKSDGLLFLIRHLLLLKEMVRSVDLVSIERGPDFSSLTEALSLLLRNTTSLFNPRTLVDLASKGLPSFAETMTDAKMDLDAALKTACEQLIAHSSLTLTAPLRLFLDRCTAYLSSPAAKAGELVAQEWAGAEEVLRLHATFQEELKSAPAAVVERMRLYLVDDKTVGVLIPPLWDDIVDTYSTFYNLIRSEYGFDTSSTLAAPQVVHDVLRKSAGGEGDYTTVVS</sequence>
<keyword evidence="6" id="KW-0333">Golgi apparatus</keyword>
<dbReference type="GO" id="GO:0006891">
    <property type="term" value="P:intra-Golgi vesicle-mediated transport"/>
    <property type="evidence" value="ECO:0007669"/>
    <property type="project" value="TreeGrafter"/>
</dbReference>
<keyword evidence="4" id="KW-0813">Transport</keyword>
<evidence type="ECO:0000313" key="12">
    <source>
        <dbReference type="EMBL" id="POY76305.1"/>
    </source>
</evidence>
<dbReference type="InterPro" id="IPR048685">
    <property type="entry name" value="COG3_C"/>
</dbReference>
<dbReference type="Proteomes" id="UP000237144">
    <property type="component" value="Unassembled WGS sequence"/>
</dbReference>
<feature type="domain" description="Conserved oligomeric Golgi complex subunit 3 C-terminal" evidence="11">
    <location>
        <begin position="296"/>
        <end position="702"/>
    </location>
</feature>
<evidence type="ECO:0000313" key="13">
    <source>
        <dbReference type="Proteomes" id="UP000237144"/>
    </source>
</evidence>
<dbReference type="STRING" id="741276.A0A2S5BHS7"/>
<dbReference type="InterPro" id="IPR007265">
    <property type="entry name" value="COG_su3"/>
</dbReference>
<comment type="subcellular location">
    <subcellularLocation>
        <location evidence="1">Golgi apparatus membrane</location>
        <topology evidence="1">Peripheral membrane protein</topology>
    </subcellularLocation>
</comment>
<dbReference type="GO" id="GO:0007030">
    <property type="term" value="P:Golgi organization"/>
    <property type="evidence" value="ECO:0007669"/>
    <property type="project" value="TreeGrafter"/>
</dbReference>
<dbReference type="GO" id="GO:0017119">
    <property type="term" value="C:Golgi transport complex"/>
    <property type="evidence" value="ECO:0007669"/>
    <property type="project" value="TreeGrafter"/>
</dbReference>
<comment type="similarity">
    <text evidence="2">Belongs to the COG3 family.</text>
</comment>
<dbReference type="PANTHER" id="PTHR13302">
    <property type="entry name" value="CONSERVED OLIGOMERIC GOLGI COMPLEX COMPONENT 3"/>
    <property type="match status" value="1"/>
</dbReference>
<evidence type="ECO:0000256" key="2">
    <source>
        <dbReference type="ARBA" id="ARBA00009936"/>
    </source>
</evidence>
<evidence type="ECO:0000256" key="3">
    <source>
        <dbReference type="ARBA" id="ARBA00020976"/>
    </source>
</evidence>
<dbReference type="GO" id="GO:0000139">
    <property type="term" value="C:Golgi membrane"/>
    <property type="evidence" value="ECO:0007669"/>
    <property type="project" value="UniProtKB-SubCell"/>
</dbReference>
<protein>
    <recommendedName>
        <fullName evidence="3">Conserved oligomeric Golgi complex subunit 3</fullName>
    </recommendedName>
    <alternativeName>
        <fullName evidence="8">Component of oligomeric Golgi complex 3</fullName>
    </alternativeName>
</protein>
<dbReference type="PANTHER" id="PTHR13302:SF8">
    <property type="entry name" value="CONSERVED OLIGOMERIC GOLGI COMPLEX SUBUNIT 3"/>
    <property type="match status" value="1"/>
</dbReference>
<evidence type="ECO:0000259" key="11">
    <source>
        <dbReference type="Pfam" id="PF20671"/>
    </source>
</evidence>
<accession>A0A2S5BHS7</accession>
<name>A0A2S5BHS7_9BASI</name>
<dbReference type="OrthoDB" id="296793at2759"/>
<evidence type="ECO:0000256" key="1">
    <source>
        <dbReference type="ARBA" id="ARBA00004395"/>
    </source>
</evidence>
<reference evidence="12 13" key="1">
    <citation type="journal article" date="2018" name="Front. Microbiol.">
        <title>Prospects for Fungal Bioremediation of Acidic Radioactive Waste Sites: Characterization and Genome Sequence of Rhodotorula taiwanensis MD1149.</title>
        <authorList>
            <person name="Tkavc R."/>
            <person name="Matrosova V.Y."/>
            <person name="Grichenko O.E."/>
            <person name="Gostincar C."/>
            <person name="Volpe R.P."/>
            <person name="Klimenkova P."/>
            <person name="Gaidamakova E.K."/>
            <person name="Zhou C.E."/>
            <person name="Stewart B.J."/>
            <person name="Lyman M.G."/>
            <person name="Malfatti S.A."/>
            <person name="Rubinfeld B."/>
            <person name="Courtot M."/>
            <person name="Singh J."/>
            <person name="Dalgard C.L."/>
            <person name="Hamilton T."/>
            <person name="Frey K.G."/>
            <person name="Gunde-Cimerman N."/>
            <person name="Dugan L."/>
            <person name="Daly M.J."/>
        </authorList>
    </citation>
    <scope>NUCLEOTIDE SEQUENCE [LARGE SCALE GENOMIC DNA]</scope>
    <source>
        <strain evidence="12 13">MD1149</strain>
    </source>
</reference>
<feature type="domain" description="Conserved oligomeric Golgi complex subunit 3 N-terminal" evidence="10">
    <location>
        <begin position="131"/>
        <end position="273"/>
    </location>
</feature>
<evidence type="ECO:0000256" key="4">
    <source>
        <dbReference type="ARBA" id="ARBA00022448"/>
    </source>
</evidence>
<dbReference type="InterPro" id="IPR048320">
    <property type="entry name" value="COG3_N"/>
</dbReference>
<keyword evidence="13" id="KW-1185">Reference proteome</keyword>
<evidence type="ECO:0000256" key="9">
    <source>
        <dbReference type="SAM" id="MobiDB-lite"/>
    </source>
</evidence>
<dbReference type="Pfam" id="PF04136">
    <property type="entry name" value="COG3_N"/>
    <property type="match status" value="1"/>
</dbReference>
<evidence type="ECO:0000256" key="5">
    <source>
        <dbReference type="ARBA" id="ARBA00022927"/>
    </source>
</evidence>
<feature type="compositionally biased region" description="Acidic residues" evidence="9">
    <location>
        <begin position="451"/>
        <end position="463"/>
    </location>
</feature>
<dbReference type="AlphaFoldDB" id="A0A2S5BHS7"/>
<dbReference type="GO" id="GO:0006886">
    <property type="term" value="P:intracellular protein transport"/>
    <property type="evidence" value="ECO:0007669"/>
    <property type="project" value="InterPro"/>
</dbReference>
<dbReference type="Pfam" id="PF20671">
    <property type="entry name" value="COG3_C"/>
    <property type="match status" value="1"/>
</dbReference>
<comment type="caution">
    <text evidence="12">The sequence shown here is derived from an EMBL/GenBank/DDBJ whole genome shotgun (WGS) entry which is preliminary data.</text>
</comment>
<dbReference type="EMBL" id="PJQD01000005">
    <property type="protein sequence ID" value="POY76305.1"/>
    <property type="molecule type" value="Genomic_DNA"/>
</dbReference>
<evidence type="ECO:0000259" key="10">
    <source>
        <dbReference type="Pfam" id="PF04136"/>
    </source>
</evidence>
<gene>
    <name evidence="12" type="ORF">BMF94_0500</name>
</gene>